<feature type="domain" description="DNA polymerase III beta sliding clamp C-terminal" evidence="13">
    <location>
        <begin position="249"/>
        <end position="360"/>
    </location>
</feature>
<dbReference type="Pfam" id="PF02768">
    <property type="entry name" value="DNA_pol3_beta_3"/>
    <property type="match status" value="1"/>
</dbReference>
<dbReference type="InterPro" id="IPR022634">
    <property type="entry name" value="DNA_polIII_beta_N"/>
</dbReference>
<dbReference type="Pfam" id="PF00712">
    <property type="entry name" value="DNA_pol3_beta"/>
    <property type="match status" value="1"/>
</dbReference>
<dbReference type="GO" id="GO:0009360">
    <property type="term" value="C:DNA polymerase III complex"/>
    <property type="evidence" value="ECO:0007669"/>
    <property type="project" value="InterPro"/>
</dbReference>
<dbReference type="GO" id="GO:0005737">
    <property type="term" value="C:cytoplasm"/>
    <property type="evidence" value="ECO:0007669"/>
    <property type="project" value="UniProtKB-SubCell"/>
</dbReference>
<accession>A0A841GZP3</accession>
<dbReference type="AlphaFoldDB" id="A0A841GZP3"/>
<sequence length="374" mass="40806">MRFTITRENLQQGLAAVAGSIPTRTTLPVLSNILIEAEDGAVRMSGTDLDTAVSVRVAADVAEAGAITAPAKKLQEIARELPGTVEFTTQGDSIQISSGRTRYKLNGLPRDEFPAFPKVDFAESWRVTGQDLQRLITHVSFAASTEETRPILNGVLWQLGDGEMRMVATNGHRLAKMTLSVDGGGAGADTAAPPGDFIVHPKALGQVQRLFRADDSVEVGRSENHIGFRGENVQIYTRLIEGPYPNYEQVIPKDNDKTMVADKGALQAAVRRMAIVASDQTHRIRLSLGGPMLRFAVETPDVGTATEELQVEYDGDPLEIGFNAQYLLELLRYMPTDEVRMGFKAPERAATMQPIGNEDTPDYLCLVMPLRLLS</sequence>
<evidence type="ECO:0000256" key="3">
    <source>
        <dbReference type="ARBA" id="ARBA00021035"/>
    </source>
</evidence>
<dbReference type="NCBIfam" id="TIGR00663">
    <property type="entry name" value="dnan"/>
    <property type="match status" value="1"/>
</dbReference>
<organism evidence="14 15">
    <name type="scientific">Longimicrobium terrae</name>
    <dbReference type="NCBI Taxonomy" id="1639882"/>
    <lineage>
        <taxon>Bacteria</taxon>
        <taxon>Pseudomonadati</taxon>
        <taxon>Gemmatimonadota</taxon>
        <taxon>Longimicrobiia</taxon>
        <taxon>Longimicrobiales</taxon>
        <taxon>Longimicrobiaceae</taxon>
        <taxon>Longimicrobium</taxon>
    </lineage>
</organism>
<dbReference type="InterPro" id="IPR022635">
    <property type="entry name" value="DNA_polIII_beta_C"/>
</dbReference>
<evidence type="ECO:0000256" key="4">
    <source>
        <dbReference type="ARBA" id="ARBA00022490"/>
    </source>
</evidence>
<dbReference type="GO" id="GO:0008408">
    <property type="term" value="F:3'-5' exonuclease activity"/>
    <property type="evidence" value="ECO:0007669"/>
    <property type="project" value="InterPro"/>
</dbReference>
<keyword evidence="15" id="KW-1185">Reference proteome</keyword>
<evidence type="ECO:0000313" key="14">
    <source>
        <dbReference type="EMBL" id="MBB6071271.1"/>
    </source>
</evidence>
<dbReference type="Proteomes" id="UP000582837">
    <property type="component" value="Unassembled WGS sequence"/>
</dbReference>
<dbReference type="GO" id="GO:0003887">
    <property type="term" value="F:DNA-directed DNA polymerase activity"/>
    <property type="evidence" value="ECO:0007669"/>
    <property type="project" value="UniProtKB-UniRule"/>
</dbReference>
<evidence type="ECO:0000313" key="15">
    <source>
        <dbReference type="Proteomes" id="UP000582837"/>
    </source>
</evidence>
<comment type="function">
    <text evidence="10">Confers DNA tethering and processivity to DNA polymerases and other proteins. Acts as a clamp, forming a ring around DNA (a reaction catalyzed by the clamp-loading complex) which diffuses in an ATP-independent manner freely and bidirectionally along dsDNA. Initially characterized for its ability to contact the catalytic subunit of DNA polymerase III (Pol III), a complex, multichain enzyme responsible for most of the replicative synthesis in bacteria; Pol III exhibits 3'-5' exonuclease proofreading activity. The beta chain is required for initiation of replication as well as for processivity of DNA replication.</text>
</comment>
<keyword evidence="7 10" id="KW-0235">DNA replication</keyword>
<dbReference type="InterPro" id="IPR046938">
    <property type="entry name" value="DNA_clamp_sf"/>
</dbReference>
<dbReference type="InterPro" id="IPR022637">
    <property type="entry name" value="DNA_polIII_beta_cen"/>
</dbReference>
<protein>
    <recommendedName>
        <fullName evidence="3 10">Beta sliding clamp</fullName>
    </recommendedName>
</protein>
<keyword evidence="4 10" id="KW-0963">Cytoplasm</keyword>
<evidence type="ECO:0000256" key="9">
    <source>
        <dbReference type="ARBA" id="ARBA00023125"/>
    </source>
</evidence>
<comment type="similarity">
    <text evidence="2 10">Belongs to the beta sliding clamp family.</text>
</comment>
<evidence type="ECO:0000256" key="8">
    <source>
        <dbReference type="ARBA" id="ARBA00022932"/>
    </source>
</evidence>
<dbReference type="SMART" id="SM00480">
    <property type="entry name" value="POL3Bc"/>
    <property type="match status" value="1"/>
</dbReference>
<dbReference type="GO" id="GO:0003677">
    <property type="term" value="F:DNA binding"/>
    <property type="evidence" value="ECO:0007669"/>
    <property type="project" value="UniProtKB-UniRule"/>
</dbReference>
<proteinExistence type="inferred from homology"/>
<dbReference type="Gene3D" id="3.70.10.10">
    <property type="match status" value="1"/>
</dbReference>
<evidence type="ECO:0000259" key="13">
    <source>
        <dbReference type="Pfam" id="PF02768"/>
    </source>
</evidence>
<keyword evidence="8 10" id="KW-0239">DNA-directed DNA polymerase</keyword>
<dbReference type="PANTHER" id="PTHR30478">
    <property type="entry name" value="DNA POLYMERASE III SUBUNIT BETA"/>
    <property type="match status" value="1"/>
</dbReference>
<comment type="caution">
    <text evidence="14">The sequence shown here is derived from an EMBL/GenBank/DDBJ whole genome shotgun (WGS) entry which is preliminary data.</text>
</comment>
<evidence type="ECO:0000256" key="2">
    <source>
        <dbReference type="ARBA" id="ARBA00010752"/>
    </source>
</evidence>
<dbReference type="PANTHER" id="PTHR30478:SF0">
    <property type="entry name" value="BETA SLIDING CLAMP"/>
    <property type="match status" value="1"/>
</dbReference>
<evidence type="ECO:0000256" key="6">
    <source>
        <dbReference type="ARBA" id="ARBA00022695"/>
    </source>
</evidence>
<evidence type="ECO:0000259" key="12">
    <source>
        <dbReference type="Pfam" id="PF02767"/>
    </source>
</evidence>
<feature type="domain" description="DNA polymerase III beta sliding clamp N-terminal" evidence="11">
    <location>
        <begin position="1"/>
        <end position="116"/>
    </location>
</feature>
<evidence type="ECO:0000256" key="1">
    <source>
        <dbReference type="ARBA" id="ARBA00004496"/>
    </source>
</evidence>
<evidence type="ECO:0000256" key="7">
    <source>
        <dbReference type="ARBA" id="ARBA00022705"/>
    </source>
</evidence>
<dbReference type="GO" id="GO:0006271">
    <property type="term" value="P:DNA strand elongation involved in DNA replication"/>
    <property type="evidence" value="ECO:0007669"/>
    <property type="project" value="TreeGrafter"/>
</dbReference>
<reference evidence="14 15" key="1">
    <citation type="submission" date="2020-08" db="EMBL/GenBank/DDBJ databases">
        <title>Genomic Encyclopedia of Type Strains, Phase IV (KMG-IV): sequencing the most valuable type-strain genomes for metagenomic binning, comparative biology and taxonomic classification.</title>
        <authorList>
            <person name="Goeker M."/>
        </authorList>
    </citation>
    <scope>NUCLEOTIDE SEQUENCE [LARGE SCALE GENOMIC DNA]</scope>
    <source>
        <strain evidence="14 15">DSM 29007</strain>
    </source>
</reference>
<dbReference type="RefSeq" id="WP_170034011.1">
    <property type="nucleotide sequence ID" value="NZ_JABDTL010000001.1"/>
</dbReference>
<comment type="subunit">
    <text evidence="10">Forms a ring-shaped head-to-tail homodimer around DNA.</text>
</comment>
<name>A0A841GZP3_9BACT</name>
<gene>
    <name evidence="14" type="ORF">HNQ61_002895</name>
</gene>
<dbReference type="SUPFAM" id="SSF55979">
    <property type="entry name" value="DNA clamp"/>
    <property type="match status" value="3"/>
</dbReference>
<evidence type="ECO:0000256" key="10">
    <source>
        <dbReference type="PIRNR" id="PIRNR000804"/>
    </source>
</evidence>
<dbReference type="Pfam" id="PF02767">
    <property type="entry name" value="DNA_pol3_beta_2"/>
    <property type="match status" value="1"/>
</dbReference>
<comment type="subcellular location">
    <subcellularLocation>
        <location evidence="1 10">Cytoplasm</location>
    </subcellularLocation>
</comment>
<dbReference type="PIRSF" id="PIRSF000804">
    <property type="entry name" value="DNA_pol_III_b"/>
    <property type="match status" value="1"/>
</dbReference>
<dbReference type="InterPro" id="IPR001001">
    <property type="entry name" value="DNA_polIII_beta"/>
</dbReference>
<keyword evidence="5 10" id="KW-0808">Transferase</keyword>
<dbReference type="Gene3D" id="3.10.150.10">
    <property type="entry name" value="DNA Polymerase III, subunit A, domain 2"/>
    <property type="match status" value="1"/>
</dbReference>
<keyword evidence="9" id="KW-0238">DNA-binding</keyword>
<feature type="domain" description="DNA polymerase III beta sliding clamp central" evidence="12">
    <location>
        <begin position="128"/>
        <end position="246"/>
    </location>
</feature>
<keyword evidence="6 10" id="KW-0548">Nucleotidyltransferase</keyword>
<dbReference type="EMBL" id="JACHIA010000007">
    <property type="protein sequence ID" value="MBB6071271.1"/>
    <property type="molecule type" value="Genomic_DNA"/>
</dbReference>
<dbReference type="CDD" id="cd00140">
    <property type="entry name" value="beta_clamp"/>
    <property type="match status" value="1"/>
</dbReference>
<evidence type="ECO:0000259" key="11">
    <source>
        <dbReference type="Pfam" id="PF00712"/>
    </source>
</evidence>
<evidence type="ECO:0000256" key="5">
    <source>
        <dbReference type="ARBA" id="ARBA00022679"/>
    </source>
</evidence>